<name>A0ABR6WB84_9BACT</name>
<keyword evidence="2" id="KW-1185">Reference proteome</keyword>
<comment type="caution">
    <text evidence="1">The sequence shown here is derived from an EMBL/GenBank/DDBJ whole genome shotgun (WGS) entry which is preliminary data.</text>
</comment>
<evidence type="ECO:0000313" key="2">
    <source>
        <dbReference type="Proteomes" id="UP000700732"/>
    </source>
</evidence>
<accession>A0ABR6WB84</accession>
<gene>
    <name evidence="1" type="ORF">FH603_4328</name>
</gene>
<dbReference type="RefSeq" id="WP_186739655.1">
    <property type="nucleotide sequence ID" value="NZ_VFIA01000032.1"/>
</dbReference>
<proteinExistence type="predicted"/>
<dbReference type="Proteomes" id="UP000700732">
    <property type="component" value="Unassembled WGS sequence"/>
</dbReference>
<evidence type="ECO:0000313" key="1">
    <source>
        <dbReference type="EMBL" id="MBC3793806.1"/>
    </source>
</evidence>
<sequence>MRTNILSITQTSFEEIRLLYAMFSRDPSNGLSLLRDDPGTTQALKNEYDRLERLKQVPFEGPSKIVFRGIRRITDGPNPKSGENVRSWLDSGRIQAVLEPQLMGFRDELRQASNDVEKENRTIGLQAYNKSLDNLSTQLSIFEGKTADQFPELVEYNNVNWPEIYERLNDYVFLVRDIIQQYAEEIKPYLKDGQSNKSLTSTPPADGNEPLELTHAQIAMLYHYRNQPITRNNADGIAQKYGQTSGQKLLDKYGKMTSPLERTADAKSTIKNFDKVMPLLSGDALQLANRELVEAKRNNSKRLGK</sequence>
<dbReference type="EMBL" id="VFIA01000032">
    <property type="protein sequence ID" value="MBC3793806.1"/>
    <property type="molecule type" value="Genomic_DNA"/>
</dbReference>
<organism evidence="1 2">
    <name type="scientific">Spirosoma utsteinense</name>
    <dbReference type="NCBI Taxonomy" id="2585773"/>
    <lineage>
        <taxon>Bacteria</taxon>
        <taxon>Pseudomonadati</taxon>
        <taxon>Bacteroidota</taxon>
        <taxon>Cytophagia</taxon>
        <taxon>Cytophagales</taxon>
        <taxon>Cytophagaceae</taxon>
        <taxon>Spirosoma</taxon>
    </lineage>
</organism>
<reference evidence="1 2" key="1">
    <citation type="submission" date="2019-06" db="EMBL/GenBank/DDBJ databases">
        <title>Spirosoma utsteinense sp. nov. isolated from Antarctic ice-free soils.</title>
        <authorList>
            <person name="Tahon G."/>
        </authorList>
    </citation>
    <scope>NUCLEOTIDE SEQUENCE [LARGE SCALE GENOMIC DNA]</scope>
    <source>
        <strain evidence="1 2">LMG 31447</strain>
    </source>
</reference>
<protein>
    <submittedName>
        <fullName evidence="1">Uncharacterized protein</fullName>
    </submittedName>
</protein>